<dbReference type="AlphaFoldDB" id="A0A6G1CT78"/>
<dbReference type="Pfam" id="PF12854">
    <property type="entry name" value="PPR_1"/>
    <property type="match status" value="2"/>
</dbReference>
<comment type="similarity">
    <text evidence="1">Belongs to the PPR family. P subfamily.</text>
</comment>
<evidence type="ECO:0000256" key="4">
    <source>
        <dbReference type="PROSITE-ProRule" id="PRU00708"/>
    </source>
</evidence>
<gene>
    <name evidence="5" type="ORF">E2562_029939</name>
</gene>
<name>A0A6G1CT78_9ORYZ</name>
<protein>
    <recommendedName>
        <fullName evidence="7">Pentacotripeptide-repeat region of PRORP domain-containing protein</fullName>
    </recommendedName>
</protein>
<proteinExistence type="inferred from homology"/>
<dbReference type="Proteomes" id="UP000479710">
    <property type="component" value="Unassembled WGS sequence"/>
</dbReference>
<feature type="repeat" description="PPR" evidence="4">
    <location>
        <begin position="237"/>
        <end position="270"/>
    </location>
</feature>
<dbReference type="InterPro" id="IPR011990">
    <property type="entry name" value="TPR-like_helical_dom_sf"/>
</dbReference>
<evidence type="ECO:0000256" key="2">
    <source>
        <dbReference type="ARBA" id="ARBA00022737"/>
    </source>
</evidence>
<dbReference type="OrthoDB" id="185373at2759"/>
<accession>A0A6G1CT78</accession>
<evidence type="ECO:0000313" key="6">
    <source>
        <dbReference type="Proteomes" id="UP000479710"/>
    </source>
</evidence>
<evidence type="ECO:0008006" key="7">
    <source>
        <dbReference type="Google" id="ProtNLM"/>
    </source>
</evidence>
<keyword evidence="3" id="KW-0809">Transit peptide</keyword>
<dbReference type="Pfam" id="PF13041">
    <property type="entry name" value="PPR_2"/>
    <property type="match status" value="2"/>
</dbReference>
<sequence length="414" mass="46231">MRRLPPLAQSATAAASTSTSDIVAELGRILSTRRWNKGRAYKRLAPSVTTAHVADLFRADSTAPEPATALAFFEWLARRPGFRHTADSHAALLHLLSRRRAPAQYEKLVVSMLNCSHTAEDMRVSADAIQAIRRTGGARLALSPKCYNFALRSLARFDMTQHMGRVYSQLVQDGLLPDTVTYNTMIKSYCKEGDLTTAHRYFRLLLEGGLDPETFTCRMNDALKIKELMEKNGCYPDDWTYNTLIYGLCDGKTEEAEELLNNAVRGGFTPTVVTFTNLINGYCMAEKIDDALRVKNRMMSSKSNGLVPNVITYTSIIDGYCKIGKVDIALEILKMMEHDGCQPNAWTYNSLMYGLFEMMEQNGLKPDEHAYAVLTDALCNAGRAEKAYSFLVRKGVALTKDSAKLVVLKKHAFF</sequence>
<dbReference type="PANTHER" id="PTHR47941">
    <property type="entry name" value="PENTATRICOPEPTIDE REPEAT-CONTAINING PROTEIN 3, MITOCHONDRIAL"/>
    <property type="match status" value="1"/>
</dbReference>
<organism evidence="5 6">
    <name type="scientific">Oryza meyeriana var. granulata</name>
    <dbReference type="NCBI Taxonomy" id="110450"/>
    <lineage>
        <taxon>Eukaryota</taxon>
        <taxon>Viridiplantae</taxon>
        <taxon>Streptophyta</taxon>
        <taxon>Embryophyta</taxon>
        <taxon>Tracheophyta</taxon>
        <taxon>Spermatophyta</taxon>
        <taxon>Magnoliopsida</taxon>
        <taxon>Liliopsida</taxon>
        <taxon>Poales</taxon>
        <taxon>Poaceae</taxon>
        <taxon>BOP clade</taxon>
        <taxon>Oryzoideae</taxon>
        <taxon>Oryzeae</taxon>
        <taxon>Oryzinae</taxon>
        <taxon>Oryza</taxon>
        <taxon>Oryza meyeriana</taxon>
    </lineage>
</organism>
<keyword evidence="6" id="KW-1185">Reference proteome</keyword>
<feature type="repeat" description="PPR" evidence="4">
    <location>
        <begin position="178"/>
        <end position="212"/>
    </location>
</feature>
<dbReference type="NCBIfam" id="TIGR00756">
    <property type="entry name" value="PPR"/>
    <property type="match status" value="3"/>
</dbReference>
<dbReference type="EMBL" id="SPHZ02000008">
    <property type="protein sequence ID" value="KAF0903845.1"/>
    <property type="molecule type" value="Genomic_DNA"/>
</dbReference>
<keyword evidence="2" id="KW-0677">Repeat</keyword>
<comment type="caution">
    <text evidence="5">The sequence shown here is derived from an EMBL/GenBank/DDBJ whole genome shotgun (WGS) entry which is preliminary data.</text>
</comment>
<evidence type="ECO:0000256" key="1">
    <source>
        <dbReference type="ARBA" id="ARBA00007626"/>
    </source>
</evidence>
<evidence type="ECO:0000313" key="5">
    <source>
        <dbReference type="EMBL" id="KAF0903845.1"/>
    </source>
</evidence>
<dbReference type="PROSITE" id="PS51375">
    <property type="entry name" value="PPR"/>
    <property type="match status" value="4"/>
</dbReference>
<feature type="repeat" description="PPR" evidence="4">
    <location>
        <begin position="309"/>
        <end position="343"/>
    </location>
</feature>
<evidence type="ECO:0000256" key="3">
    <source>
        <dbReference type="ARBA" id="ARBA00022946"/>
    </source>
</evidence>
<dbReference type="InterPro" id="IPR002885">
    <property type="entry name" value="PPR_rpt"/>
</dbReference>
<feature type="repeat" description="PPR" evidence="4">
    <location>
        <begin position="271"/>
        <end position="301"/>
    </location>
</feature>
<dbReference type="Gene3D" id="1.25.40.10">
    <property type="entry name" value="Tetratricopeptide repeat domain"/>
    <property type="match status" value="4"/>
</dbReference>
<reference evidence="5 6" key="1">
    <citation type="submission" date="2019-11" db="EMBL/GenBank/DDBJ databases">
        <title>Whole genome sequence of Oryza granulata.</title>
        <authorList>
            <person name="Li W."/>
        </authorList>
    </citation>
    <scope>NUCLEOTIDE SEQUENCE [LARGE SCALE GENOMIC DNA]</scope>
    <source>
        <strain evidence="6">cv. Menghai</strain>
        <tissue evidence="5">Leaf</tissue>
    </source>
</reference>